<dbReference type="GO" id="GO:0005524">
    <property type="term" value="F:ATP binding"/>
    <property type="evidence" value="ECO:0007669"/>
    <property type="project" value="UniProtKB-KW"/>
</dbReference>
<protein>
    <submittedName>
        <fullName evidence="10">ATP-binding cassette, subfamily C, CydD</fullName>
    </submittedName>
</protein>
<reference evidence="11" key="1">
    <citation type="submission" date="2016-10" db="EMBL/GenBank/DDBJ databases">
        <authorList>
            <person name="Varghese N."/>
            <person name="Submissions S."/>
        </authorList>
    </citation>
    <scope>NUCLEOTIDE SEQUENCE [LARGE SCALE GENOMIC DNA]</scope>
    <source>
        <strain evidence="11">930I</strain>
    </source>
</reference>
<feature type="transmembrane region" description="Helical" evidence="7">
    <location>
        <begin position="158"/>
        <end position="178"/>
    </location>
</feature>
<dbReference type="PROSITE" id="PS00211">
    <property type="entry name" value="ABC_TRANSPORTER_1"/>
    <property type="match status" value="1"/>
</dbReference>
<keyword evidence="2 7" id="KW-0812">Transmembrane</keyword>
<evidence type="ECO:0000259" key="9">
    <source>
        <dbReference type="PROSITE" id="PS50929"/>
    </source>
</evidence>
<keyword evidence="4 10" id="KW-0067">ATP-binding</keyword>
<keyword evidence="11" id="KW-1185">Reference proteome</keyword>
<feature type="transmembrane region" description="Helical" evidence="7">
    <location>
        <begin position="132"/>
        <end position="152"/>
    </location>
</feature>
<dbReference type="Gene3D" id="3.40.50.300">
    <property type="entry name" value="P-loop containing nucleotide triphosphate hydrolases"/>
    <property type="match status" value="1"/>
</dbReference>
<keyword evidence="5 7" id="KW-1133">Transmembrane helix</keyword>
<feature type="transmembrane region" description="Helical" evidence="7">
    <location>
        <begin position="21"/>
        <end position="41"/>
    </location>
</feature>
<dbReference type="AlphaFoldDB" id="A0A1G7WNM7"/>
<dbReference type="InterPro" id="IPR003439">
    <property type="entry name" value="ABC_transporter-like_ATP-bd"/>
</dbReference>
<accession>A0A1G7WNM7</accession>
<evidence type="ECO:0000259" key="8">
    <source>
        <dbReference type="PROSITE" id="PS50893"/>
    </source>
</evidence>
<dbReference type="GO" id="GO:0005886">
    <property type="term" value="C:plasma membrane"/>
    <property type="evidence" value="ECO:0007669"/>
    <property type="project" value="UniProtKB-SubCell"/>
</dbReference>
<dbReference type="GO" id="GO:0140359">
    <property type="term" value="F:ABC-type transporter activity"/>
    <property type="evidence" value="ECO:0007669"/>
    <property type="project" value="InterPro"/>
</dbReference>
<dbReference type="PROSITE" id="PS50893">
    <property type="entry name" value="ABC_TRANSPORTER_2"/>
    <property type="match status" value="1"/>
</dbReference>
<keyword evidence="3" id="KW-0547">Nucleotide-binding</keyword>
<dbReference type="GO" id="GO:0016887">
    <property type="term" value="F:ATP hydrolysis activity"/>
    <property type="evidence" value="ECO:0007669"/>
    <property type="project" value="InterPro"/>
</dbReference>
<keyword evidence="6 7" id="KW-0472">Membrane</keyword>
<name>A0A1G7WNM7_9PROT</name>
<dbReference type="OrthoDB" id="9806127at2"/>
<dbReference type="PANTHER" id="PTHR24221:SF590">
    <property type="entry name" value="COMPONENT LINKED WITH THE ASSEMBLY OF CYTOCHROME' TRANSPORT TRANSMEMBRANE ATP-BINDING PROTEIN ABC TRANSPORTER CYDD-RELATED"/>
    <property type="match status" value="1"/>
</dbReference>
<dbReference type="Pfam" id="PF00005">
    <property type="entry name" value="ABC_tran"/>
    <property type="match status" value="1"/>
</dbReference>
<dbReference type="CDD" id="cd03228">
    <property type="entry name" value="ABCC_MRP_Like"/>
    <property type="match status" value="1"/>
</dbReference>
<evidence type="ECO:0000313" key="10">
    <source>
        <dbReference type="EMBL" id="SDG73513.1"/>
    </source>
</evidence>
<dbReference type="NCBIfam" id="TIGR02857">
    <property type="entry name" value="CydD"/>
    <property type="match status" value="1"/>
</dbReference>
<comment type="subcellular location">
    <subcellularLocation>
        <location evidence="1">Cell membrane</location>
        <topology evidence="1">Multi-pass membrane protein</topology>
    </subcellularLocation>
</comment>
<gene>
    <name evidence="10" type="ORF">SAMN05421742_102267</name>
</gene>
<evidence type="ECO:0000256" key="2">
    <source>
        <dbReference type="ARBA" id="ARBA00022692"/>
    </source>
</evidence>
<sequence length="574" mass="59902">MSTPKAFLKDHKAAGRRPLNRAVGWSLAAGVLLIAQAWLLADVLASVALFGASLDEVVRPLVALPLLMLARAGALWLADLEALAAARRIKGGMRAELGRRLAGLGPVRLGRPPSAEFGLGLVEGIEALGPYYAGYLPGMALAAVLPLAIIGVVLPIDWISALVLAVTAPLIPLAMILIGKGTERLNQAQWAAMARLGARFLESLQGLTTLKLFAVGRREAALVARLSDDYRKTTMKVLRVAFLSSLALEFLASVSIAVVAVFIGFRLLWGEIDLARGLFVLLLAPEFYLPLRRLGTHYHARLDAVAAAERLLPLFEAPEPEAPPAVPAGARDPRGAHVVFEDAVVDFGDGRRGLDGLSLKVPPGTTLALVGPSGAGKSTAMNLLLGFLAPDGGRVLIDGAPAGDRSHLAWVPQSPYLIRGSLRDNLRLGAPQADDAALLAALEAASAAHLVDLLPGGLDAPLAEHGRDLSGGEMRRVALARALVRQPRLLLLDEPTAGLDAASEQAISAALKARRGTATVILIAHRPQTLRHTLAADDAVAVLEAGRLAALTTAAALDDPAGPLAALFSQAGAA</sequence>
<dbReference type="EMBL" id="FNCV01000002">
    <property type="protein sequence ID" value="SDG73513.1"/>
    <property type="molecule type" value="Genomic_DNA"/>
</dbReference>
<dbReference type="GO" id="GO:0042883">
    <property type="term" value="P:cysteine transport"/>
    <property type="evidence" value="ECO:0007669"/>
    <property type="project" value="InterPro"/>
</dbReference>
<organism evidence="10 11">
    <name type="scientific">Roseospirillum parvum</name>
    <dbReference type="NCBI Taxonomy" id="83401"/>
    <lineage>
        <taxon>Bacteria</taxon>
        <taxon>Pseudomonadati</taxon>
        <taxon>Pseudomonadota</taxon>
        <taxon>Alphaproteobacteria</taxon>
        <taxon>Rhodospirillales</taxon>
        <taxon>Rhodospirillaceae</taxon>
        <taxon>Roseospirillum</taxon>
    </lineage>
</organism>
<dbReference type="InterPro" id="IPR003593">
    <property type="entry name" value="AAA+_ATPase"/>
</dbReference>
<proteinExistence type="predicted"/>
<feature type="transmembrane region" description="Helical" evidence="7">
    <location>
        <begin position="240"/>
        <end position="268"/>
    </location>
</feature>
<dbReference type="InterPro" id="IPR036640">
    <property type="entry name" value="ABC1_TM_sf"/>
</dbReference>
<dbReference type="PROSITE" id="PS50929">
    <property type="entry name" value="ABC_TM1F"/>
    <property type="match status" value="1"/>
</dbReference>
<evidence type="ECO:0000256" key="3">
    <source>
        <dbReference type="ARBA" id="ARBA00022741"/>
    </source>
</evidence>
<evidence type="ECO:0000256" key="1">
    <source>
        <dbReference type="ARBA" id="ARBA00004651"/>
    </source>
</evidence>
<dbReference type="InterPro" id="IPR039421">
    <property type="entry name" value="Type_1_exporter"/>
</dbReference>
<evidence type="ECO:0000256" key="6">
    <source>
        <dbReference type="ARBA" id="ARBA00023136"/>
    </source>
</evidence>
<dbReference type="Gene3D" id="1.20.1560.10">
    <property type="entry name" value="ABC transporter type 1, transmembrane domain"/>
    <property type="match status" value="1"/>
</dbReference>
<evidence type="ECO:0000256" key="7">
    <source>
        <dbReference type="SAM" id="Phobius"/>
    </source>
</evidence>
<evidence type="ECO:0000256" key="4">
    <source>
        <dbReference type="ARBA" id="ARBA00022840"/>
    </source>
</evidence>
<dbReference type="RefSeq" id="WP_092616010.1">
    <property type="nucleotide sequence ID" value="NZ_FNCV01000002.1"/>
</dbReference>
<dbReference type="SUPFAM" id="SSF90123">
    <property type="entry name" value="ABC transporter transmembrane region"/>
    <property type="match status" value="1"/>
</dbReference>
<dbReference type="STRING" id="83401.SAMN05421742_102267"/>
<dbReference type="SMART" id="SM00382">
    <property type="entry name" value="AAA"/>
    <property type="match status" value="1"/>
</dbReference>
<dbReference type="CDD" id="cd18584">
    <property type="entry name" value="ABC_6TM_AarD_CydD"/>
    <property type="match status" value="1"/>
</dbReference>
<dbReference type="PANTHER" id="PTHR24221">
    <property type="entry name" value="ATP-BINDING CASSETTE SUB-FAMILY B"/>
    <property type="match status" value="1"/>
</dbReference>
<evidence type="ECO:0000256" key="5">
    <source>
        <dbReference type="ARBA" id="ARBA00022989"/>
    </source>
</evidence>
<dbReference type="Pfam" id="PF00664">
    <property type="entry name" value="ABC_membrane"/>
    <property type="match status" value="1"/>
</dbReference>
<dbReference type="InterPro" id="IPR011527">
    <property type="entry name" value="ABC1_TM_dom"/>
</dbReference>
<feature type="domain" description="ABC transmembrane type-1" evidence="9">
    <location>
        <begin position="22"/>
        <end position="303"/>
    </location>
</feature>
<dbReference type="Proteomes" id="UP000217076">
    <property type="component" value="Unassembled WGS sequence"/>
</dbReference>
<feature type="domain" description="ABC transporter" evidence="8">
    <location>
        <begin position="338"/>
        <end position="570"/>
    </location>
</feature>
<dbReference type="InterPro" id="IPR017871">
    <property type="entry name" value="ABC_transporter-like_CS"/>
</dbReference>
<dbReference type="InterPro" id="IPR027417">
    <property type="entry name" value="P-loop_NTPase"/>
</dbReference>
<dbReference type="InterPro" id="IPR014216">
    <property type="entry name" value="ABC_transptr_CydD"/>
</dbReference>
<evidence type="ECO:0000313" key="11">
    <source>
        <dbReference type="Proteomes" id="UP000217076"/>
    </source>
</evidence>
<dbReference type="SUPFAM" id="SSF52540">
    <property type="entry name" value="P-loop containing nucleoside triphosphate hydrolases"/>
    <property type="match status" value="1"/>
</dbReference>
<feature type="transmembrane region" description="Helical" evidence="7">
    <location>
        <begin position="61"/>
        <end position="84"/>
    </location>
</feature>